<keyword evidence="4" id="KW-0808">Transferase</keyword>
<dbReference type="GO" id="GO:0016036">
    <property type="term" value="P:cellular response to phosphate starvation"/>
    <property type="evidence" value="ECO:0007669"/>
    <property type="project" value="TreeGrafter"/>
</dbReference>
<gene>
    <name evidence="9" type="ORF">DPV69_17680</name>
</gene>
<dbReference type="EMBL" id="SAYW01000006">
    <property type="protein sequence ID" value="RWU04993.1"/>
    <property type="molecule type" value="Genomic_DNA"/>
</dbReference>
<dbReference type="SUPFAM" id="SSF55874">
    <property type="entry name" value="ATPase domain of HSP90 chaperone/DNA topoisomerase II/histidine kinase"/>
    <property type="match status" value="1"/>
</dbReference>
<dbReference type="Pfam" id="PF16927">
    <property type="entry name" value="HisKA_7TM"/>
    <property type="match status" value="1"/>
</dbReference>
<dbReference type="InterPro" id="IPR000014">
    <property type="entry name" value="PAS"/>
</dbReference>
<dbReference type="InterPro" id="IPR003594">
    <property type="entry name" value="HATPase_dom"/>
</dbReference>
<feature type="transmembrane region" description="Helical" evidence="7">
    <location>
        <begin position="6"/>
        <end position="27"/>
    </location>
</feature>
<dbReference type="EC" id="2.7.13.3" evidence="2"/>
<dbReference type="InterPro" id="IPR036890">
    <property type="entry name" value="HATPase_C_sf"/>
</dbReference>
<keyword evidence="7" id="KW-0812">Transmembrane</keyword>
<feature type="transmembrane region" description="Helical" evidence="7">
    <location>
        <begin position="206"/>
        <end position="228"/>
    </location>
</feature>
<keyword evidence="6" id="KW-0902">Two-component regulatory system</keyword>
<reference evidence="9 10" key="1">
    <citation type="submission" date="2018-06" db="EMBL/GenBank/DDBJ databases">
        <title>Pedobacter endophyticus sp. nov., an endophytic bacterium isolated from a leaf of Triticum aestivum.</title>
        <authorList>
            <person name="Zhang L."/>
        </authorList>
    </citation>
    <scope>NUCLEOTIDE SEQUENCE [LARGE SCALE GENOMIC DNA]</scope>
    <source>
        <strain evidence="9 10">CM134L-2</strain>
    </source>
</reference>
<evidence type="ECO:0000256" key="2">
    <source>
        <dbReference type="ARBA" id="ARBA00012438"/>
    </source>
</evidence>
<comment type="caution">
    <text evidence="9">The sequence shown here is derived from an EMBL/GenBank/DDBJ whole genome shotgun (WGS) entry which is preliminary data.</text>
</comment>
<dbReference type="Proteomes" id="UP000284120">
    <property type="component" value="Unassembled WGS sequence"/>
</dbReference>
<feature type="transmembrane region" description="Helical" evidence="7">
    <location>
        <begin position="65"/>
        <end position="87"/>
    </location>
</feature>
<keyword evidence="7" id="KW-0472">Membrane</keyword>
<feature type="transmembrane region" description="Helical" evidence="7">
    <location>
        <begin position="146"/>
        <end position="169"/>
    </location>
</feature>
<evidence type="ECO:0000259" key="8">
    <source>
        <dbReference type="PROSITE" id="PS50109"/>
    </source>
</evidence>
<sequence length="587" mass="67361">MDFSFNGYGLVLLFFGTLTAVLAIYIYKRGTSVVRWFGLMMGSNAIWSIAYGLELSSYTLKQALFFINIEYLGIATLPLNWFLFCLAFCNKECWYKKPLNLILLLIAPITTLFMVWTNPMHHLHYKDVKMFFDGPFPMIKIYPGTWYHIFTVYFYLLLACGCYLIFNKFRSSDPIYRKQNYSILIAALMPWVANITYLAGLRPLGFIDITPFAFILTSFLILLGIYRFRLFDIVPIAREKALELMDDGFLVLDKKHRVIDYNSSLYRYLNLSKNQKIVGQFIGELFPKHLDFVKKIESGFSGKMDMQALVEGEMIYFEAEILLLNESKINEAFTIVKLQDLTAAKKDALIAKEQALELEKVNQLKDRIFSIIAHDLRGPLVNLSEILKMVSYNQVSQEEFEKISPELSKDIIYTTDLLENILHWSRSQLQGFGIQKEFFNVRNIIINEINYHLPAATLKKINILHDVFPNEIAYADVLMFQIVIRNIINNAVKFCNEGCEIVITASYQRNHMLKICIKDNGVGIPKATMEKLFKDENVSSRGTQNEKGTGLGLMICKDFMSRNDGEISVSSEVGKGTTFCVLVPTGD</sequence>
<comment type="catalytic activity">
    <reaction evidence="1">
        <text>ATP + protein L-histidine = ADP + protein N-phospho-L-histidine.</text>
        <dbReference type="EC" id="2.7.13.3"/>
    </reaction>
</comment>
<dbReference type="InterPro" id="IPR003661">
    <property type="entry name" value="HisK_dim/P_dom"/>
</dbReference>
<evidence type="ECO:0000313" key="10">
    <source>
        <dbReference type="Proteomes" id="UP000284120"/>
    </source>
</evidence>
<keyword evidence="3" id="KW-0597">Phosphoprotein</keyword>
<dbReference type="GO" id="GO:0005886">
    <property type="term" value="C:plasma membrane"/>
    <property type="evidence" value="ECO:0007669"/>
    <property type="project" value="TreeGrafter"/>
</dbReference>
<feature type="transmembrane region" description="Helical" evidence="7">
    <location>
        <begin position="181"/>
        <end position="200"/>
    </location>
</feature>
<dbReference type="CDD" id="cd00130">
    <property type="entry name" value="PAS"/>
    <property type="match status" value="1"/>
</dbReference>
<evidence type="ECO:0000256" key="4">
    <source>
        <dbReference type="ARBA" id="ARBA00022679"/>
    </source>
</evidence>
<protein>
    <recommendedName>
        <fullName evidence="2">histidine kinase</fullName>
        <ecNumber evidence="2">2.7.13.3</ecNumber>
    </recommendedName>
</protein>
<keyword evidence="5 9" id="KW-0418">Kinase</keyword>
<dbReference type="RefSeq" id="WP_113648741.1">
    <property type="nucleotide sequence ID" value="NZ_QMHN01000006.1"/>
</dbReference>
<dbReference type="Gene3D" id="3.30.565.10">
    <property type="entry name" value="Histidine kinase-like ATPase, C-terminal domain"/>
    <property type="match status" value="1"/>
</dbReference>
<keyword evidence="7" id="KW-1133">Transmembrane helix</keyword>
<dbReference type="AlphaFoldDB" id="A0A3S4RNR1"/>
<keyword evidence="10" id="KW-1185">Reference proteome</keyword>
<dbReference type="SMART" id="SM00387">
    <property type="entry name" value="HATPase_c"/>
    <property type="match status" value="1"/>
</dbReference>
<evidence type="ECO:0000313" key="9">
    <source>
        <dbReference type="EMBL" id="RWU04993.1"/>
    </source>
</evidence>
<dbReference type="PROSITE" id="PS50109">
    <property type="entry name" value="HIS_KIN"/>
    <property type="match status" value="1"/>
</dbReference>
<dbReference type="GO" id="GO:0004721">
    <property type="term" value="F:phosphoprotein phosphatase activity"/>
    <property type="evidence" value="ECO:0007669"/>
    <property type="project" value="TreeGrafter"/>
</dbReference>
<feature type="domain" description="Histidine kinase" evidence="8">
    <location>
        <begin position="371"/>
        <end position="587"/>
    </location>
</feature>
<dbReference type="OrthoDB" id="9810447at2"/>
<dbReference type="InterPro" id="IPR031621">
    <property type="entry name" value="HisKA_7TM"/>
</dbReference>
<evidence type="ECO:0000256" key="1">
    <source>
        <dbReference type="ARBA" id="ARBA00000085"/>
    </source>
</evidence>
<dbReference type="PRINTS" id="PR00344">
    <property type="entry name" value="BCTRLSENSOR"/>
</dbReference>
<dbReference type="PANTHER" id="PTHR45453:SF1">
    <property type="entry name" value="PHOSPHATE REGULON SENSOR PROTEIN PHOR"/>
    <property type="match status" value="1"/>
</dbReference>
<dbReference type="InterPro" id="IPR050351">
    <property type="entry name" value="BphY/WalK/GraS-like"/>
</dbReference>
<evidence type="ECO:0000256" key="3">
    <source>
        <dbReference type="ARBA" id="ARBA00022553"/>
    </source>
</evidence>
<proteinExistence type="predicted"/>
<dbReference type="GO" id="GO:0000155">
    <property type="term" value="F:phosphorelay sensor kinase activity"/>
    <property type="evidence" value="ECO:0007669"/>
    <property type="project" value="InterPro"/>
</dbReference>
<name>A0A3S4RNR1_9SPHI</name>
<dbReference type="Gene3D" id="1.10.287.130">
    <property type="match status" value="1"/>
</dbReference>
<accession>A0A3S4RNR1</accession>
<dbReference type="InterPro" id="IPR005467">
    <property type="entry name" value="His_kinase_dom"/>
</dbReference>
<evidence type="ECO:0000256" key="6">
    <source>
        <dbReference type="ARBA" id="ARBA00023012"/>
    </source>
</evidence>
<dbReference type="InterPro" id="IPR004358">
    <property type="entry name" value="Sig_transdc_His_kin-like_C"/>
</dbReference>
<evidence type="ECO:0000256" key="5">
    <source>
        <dbReference type="ARBA" id="ARBA00022777"/>
    </source>
</evidence>
<organism evidence="9 10">
    <name type="scientific">Pedobacter chitinilyticus</name>
    <dbReference type="NCBI Taxonomy" id="2233776"/>
    <lineage>
        <taxon>Bacteria</taxon>
        <taxon>Pseudomonadati</taxon>
        <taxon>Bacteroidota</taxon>
        <taxon>Sphingobacteriia</taxon>
        <taxon>Sphingobacteriales</taxon>
        <taxon>Sphingobacteriaceae</taxon>
        <taxon>Pedobacter</taxon>
    </lineage>
</organism>
<dbReference type="SUPFAM" id="SSF47384">
    <property type="entry name" value="Homodimeric domain of signal transducing histidine kinase"/>
    <property type="match status" value="1"/>
</dbReference>
<dbReference type="CDD" id="cd00082">
    <property type="entry name" value="HisKA"/>
    <property type="match status" value="1"/>
</dbReference>
<dbReference type="InterPro" id="IPR036097">
    <property type="entry name" value="HisK_dim/P_sf"/>
</dbReference>
<evidence type="ECO:0000256" key="7">
    <source>
        <dbReference type="SAM" id="Phobius"/>
    </source>
</evidence>
<feature type="transmembrane region" description="Helical" evidence="7">
    <location>
        <begin position="34"/>
        <end position="53"/>
    </location>
</feature>
<feature type="transmembrane region" description="Helical" evidence="7">
    <location>
        <begin position="99"/>
        <end position="117"/>
    </location>
</feature>
<dbReference type="Pfam" id="PF02518">
    <property type="entry name" value="HATPase_c"/>
    <property type="match status" value="1"/>
</dbReference>
<dbReference type="PANTHER" id="PTHR45453">
    <property type="entry name" value="PHOSPHATE REGULON SENSOR PROTEIN PHOR"/>
    <property type="match status" value="1"/>
</dbReference>